<reference evidence="1" key="1">
    <citation type="submission" date="2020-05" db="EMBL/GenBank/DDBJ databases">
        <title>Large-scale comparative analyses of tick genomes elucidate their genetic diversity and vector capacities.</title>
        <authorList>
            <person name="Jia N."/>
            <person name="Wang J."/>
            <person name="Shi W."/>
            <person name="Du L."/>
            <person name="Sun Y."/>
            <person name="Zhan W."/>
            <person name="Jiang J."/>
            <person name="Wang Q."/>
            <person name="Zhang B."/>
            <person name="Ji P."/>
            <person name="Sakyi L.B."/>
            <person name="Cui X."/>
            <person name="Yuan T."/>
            <person name="Jiang B."/>
            <person name="Yang W."/>
            <person name="Lam T.T.-Y."/>
            <person name="Chang Q."/>
            <person name="Ding S."/>
            <person name="Wang X."/>
            <person name="Zhu J."/>
            <person name="Ruan X."/>
            <person name="Zhao L."/>
            <person name="Wei J."/>
            <person name="Que T."/>
            <person name="Du C."/>
            <person name="Cheng J."/>
            <person name="Dai P."/>
            <person name="Han X."/>
            <person name="Huang E."/>
            <person name="Gao Y."/>
            <person name="Liu J."/>
            <person name="Shao H."/>
            <person name="Ye R."/>
            <person name="Li L."/>
            <person name="Wei W."/>
            <person name="Wang X."/>
            <person name="Wang C."/>
            <person name="Yang T."/>
            <person name="Huo Q."/>
            <person name="Li W."/>
            <person name="Guo W."/>
            <person name="Chen H."/>
            <person name="Zhou L."/>
            <person name="Ni X."/>
            <person name="Tian J."/>
            <person name="Zhou Y."/>
            <person name="Sheng Y."/>
            <person name="Liu T."/>
            <person name="Pan Y."/>
            <person name="Xia L."/>
            <person name="Li J."/>
            <person name="Zhao F."/>
            <person name="Cao W."/>
        </authorList>
    </citation>
    <scope>NUCLEOTIDE SEQUENCE</scope>
    <source>
        <strain evidence="1">Dsil-2018</strain>
    </source>
</reference>
<dbReference type="Proteomes" id="UP000821865">
    <property type="component" value="Chromosome 7"/>
</dbReference>
<evidence type="ECO:0000313" key="1">
    <source>
        <dbReference type="EMBL" id="KAH7941407.1"/>
    </source>
</evidence>
<dbReference type="EMBL" id="CM023476">
    <property type="protein sequence ID" value="KAH7941407.1"/>
    <property type="molecule type" value="Genomic_DNA"/>
</dbReference>
<name>A0ACB8CFE8_DERSI</name>
<sequence>MAPAYHITLSCHHLQLKSGPHFNLAIMKLPAQLAKVEGVQHALYADDITISAKHGSVGDIEANLQQAAEIVDAYALRCGLQCSPFKSEFDHVDYANPPHVLWGCYLPPPHLLSSRKLYPNPTPPILITPPPSD</sequence>
<organism evidence="1 2">
    <name type="scientific">Dermacentor silvarum</name>
    <name type="common">Tick</name>
    <dbReference type="NCBI Taxonomy" id="543639"/>
    <lineage>
        <taxon>Eukaryota</taxon>
        <taxon>Metazoa</taxon>
        <taxon>Ecdysozoa</taxon>
        <taxon>Arthropoda</taxon>
        <taxon>Chelicerata</taxon>
        <taxon>Arachnida</taxon>
        <taxon>Acari</taxon>
        <taxon>Parasitiformes</taxon>
        <taxon>Ixodida</taxon>
        <taxon>Ixodoidea</taxon>
        <taxon>Ixodidae</taxon>
        <taxon>Rhipicephalinae</taxon>
        <taxon>Dermacentor</taxon>
    </lineage>
</organism>
<evidence type="ECO:0000313" key="2">
    <source>
        <dbReference type="Proteomes" id="UP000821865"/>
    </source>
</evidence>
<proteinExistence type="predicted"/>
<accession>A0ACB8CFE8</accession>
<comment type="caution">
    <text evidence="1">The sequence shown here is derived from an EMBL/GenBank/DDBJ whole genome shotgun (WGS) entry which is preliminary data.</text>
</comment>
<gene>
    <name evidence="1" type="ORF">HPB49_013382</name>
</gene>
<keyword evidence="2" id="KW-1185">Reference proteome</keyword>
<protein>
    <submittedName>
        <fullName evidence="1">Uncharacterized protein</fullName>
    </submittedName>
</protein>